<reference evidence="1 2" key="1">
    <citation type="submission" date="2012-09" db="EMBL/GenBank/DDBJ databases">
        <title>Genome Sequence of alkane-degrading Bacterium Alcanivorax sp. 6-D-6.</title>
        <authorList>
            <person name="Lai Q."/>
            <person name="Shao Z."/>
        </authorList>
    </citation>
    <scope>NUCLEOTIDE SEQUENCE [LARGE SCALE GENOMIC DNA]</scope>
    <source>
        <strain evidence="1 2">6-D-6</strain>
    </source>
</reference>
<comment type="caution">
    <text evidence="1">The sequence shown here is derived from an EMBL/GenBank/DDBJ whole genome shotgun (WGS) entry which is preliminary data.</text>
</comment>
<dbReference type="Proteomes" id="UP000771797">
    <property type="component" value="Unassembled WGS sequence"/>
</dbReference>
<evidence type="ECO:0000313" key="2">
    <source>
        <dbReference type="Proteomes" id="UP000771797"/>
    </source>
</evidence>
<dbReference type="PANTHER" id="PTHR37941:SF1">
    <property type="entry name" value="FUMARASE E-RELATED"/>
    <property type="match status" value="1"/>
</dbReference>
<dbReference type="Gene3D" id="1.20.120.330">
    <property type="entry name" value="Nucleotidyltransferases domain 2"/>
    <property type="match status" value="1"/>
</dbReference>
<evidence type="ECO:0008006" key="3">
    <source>
        <dbReference type="Google" id="ProtNLM"/>
    </source>
</evidence>
<proteinExistence type="predicted"/>
<dbReference type="SUPFAM" id="SSF158668">
    <property type="entry name" value="MtlR-like"/>
    <property type="match status" value="1"/>
</dbReference>
<dbReference type="EMBL" id="AQPF01000011">
    <property type="protein sequence ID" value="KAF0806039.1"/>
    <property type="molecule type" value="Genomic_DNA"/>
</dbReference>
<accession>A0ABQ6Y8S3</accession>
<keyword evidence="2" id="KW-1185">Reference proteome</keyword>
<gene>
    <name evidence="1" type="ORF">A6D6_01857</name>
</gene>
<dbReference type="InterPro" id="IPR007761">
    <property type="entry name" value="MtlR-like"/>
</dbReference>
<organism evidence="1 2">
    <name type="scientific">Alcanivorax xiamenensis</name>
    <dbReference type="NCBI Taxonomy" id="1177156"/>
    <lineage>
        <taxon>Bacteria</taxon>
        <taxon>Pseudomonadati</taxon>
        <taxon>Pseudomonadota</taxon>
        <taxon>Gammaproteobacteria</taxon>
        <taxon>Oceanospirillales</taxon>
        <taxon>Alcanivoracaceae</taxon>
        <taxon>Alcanivorax</taxon>
    </lineage>
</organism>
<protein>
    <recommendedName>
        <fullName evidence="3">Mannitol repressor</fullName>
    </recommendedName>
</protein>
<sequence>MRALYLREMMAKNFQSPEDLSGQPKEITALFESESDRGAILIMAAYLEEILGCNIAAYCVSEDAANDILDFRGPAGGFDLKIRLSFALGLLHEEEKRGLEAIRKIRNTAAHFDRKKGFDVLFDTERTQALVHNLASTKNIDTNTDSPSAVKRLFFLSVRLLVSKLFARGLEIMPPQKPTTLKEKANHFRKLMVGTELGNALAKAEEEAQNGNLEPFIKLNEEIKRQLEEKLARSSNESDKV</sequence>
<dbReference type="InterPro" id="IPR038026">
    <property type="entry name" value="MtlR-like_sf"/>
</dbReference>
<name>A0ABQ6Y8S3_9GAMM</name>
<dbReference type="PANTHER" id="PTHR37941">
    <property type="entry name" value="FUMARASE E-RELATED"/>
    <property type="match status" value="1"/>
</dbReference>
<evidence type="ECO:0000313" key="1">
    <source>
        <dbReference type="EMBL" id="KAF0806039.1"/>
    </source>
</evidence>